<feature type="compositionally biased region" description="Basic residues" evidence="1">
    <location>
        <begin position="589"/>
        <end position="598"/>
    </location>
</feature>
<organism evidence="3 7">
    <name type="scientific">Geotrypetes seraphini</name>
    <name type="common">Gaboon caecilian</name>
    <name type="synonym">Caecilia seraphini</name>
    <dbReference type="NCBI Taxonomy" id="260995"/>
    <lineage>
        <taxon>Eukaryota</taxon>
        <taxon>Metazoa</taxon>
        <taxon>Chordata</taxon>
        <taxon>Craniata</taxon>
        <taxon>Vertebrata</taxon>
        <taxon>Euteleostomi</taxon>
        <taxon>Amphibia</taxon>
        <taxon>Gymnophiona</taxon>
        <taxon>Geotrypetes</taxon>
    </lineage>
</organism>
<name>A0A6P8PK49_GEOSA</name>
<keyword evidence="3" id="KW-1185">Reference proteome</keyword>
<accession>A0A6P8PK49</accession>
<evidence type="ECO:0000313" key="6">
    <source>
        <dbReference type="RefSeq" id="XP_033784293.1"/>
    </source>
</evidence>
<dbReference type="GeneID" id="117352168"/>
<feature type="compositionally biased region" description="Low complexity" evidence="1">
    <location>
        <begin position="566"/>
        <end position="577"/>
    </location>
</feature>
<feature type="compositionally biased region" description="Basic and acidic residues" evidence="1">
    <location>
        <begin position="544"/>
        <end position="562"/>
    </location>
</feature>
<evidence type="ECO:0000313" key="3">
    <source>
        <dbReference type="Proteomes" id="UP000515159"/>
    </source>
</evidence>
<evidence type="ECO:0000313" key="5">
    <source>
        <dbReference type="RefSeq" id="XP_033784291.1"/>
    </source>
</evidence>
<dbReference type="RefSeq" id="XP_033784290.1">
    <property type="nucleotide sequence ID" value="XM_033928399.1"/>
</dbReference>
<reference evidence="4 5" key="1">
    <citation type="submission" date="2025-04" db="UniProtKB">
        <authorList>
            <consortium name="RefSeq"/>
        </authorList>
    </citation>
    <scope>IDENTIFICATION</scope>
</reference>
<feature type="compositionally biased region" description="Basic and acidic residues" evidence="1">
    <location>
        <begin position="599"/>
        <end position="626"/>
    </location>
</feature>
<feature type="region of interest" description="Disordered" evidence="1">
    <location>
        <begin position="322"/>
        <end position="364"/>
    </location>
</feature>
<evidence type="ECO:0000256" key="1">
    <source>
        <dbReference type="SAM" id="MobiDB-lite"/>
    </source>
</evidence>
<feature type="region of interest" description="Disordered" evidence="1">
    <location>
        <begin position="474"/>
        <end position="626"/>
    </location>
</feature>
<dbReference type="InterPro" id="IPR032770">
    <property type="entry name" value="DUF4537"/>
</dbReference>
<protein>
    <submittedName>
        <fullName evidence="4 5">Uncharacterized protein C11orf16 homolog isoform X1</fullName>
    </submittedName>
</protein>
<dbReference type="CTD" id="121294870"/>
<dbReference type="Proteomes" id="UP000515159">
    <property type="component" value="Chromosome 19"/>
</dbReference>
<dbReference type="Pfam" id="PF15057">
    <property type="entry name" value="DUF4537"/>
    <property type="match status" value="1"/>
</dbReference>
<dbReference type="OrthoDB" id="6241467at2759"/>
<feature type="compositionally biased region" description="Basic and acidic residues" evidence="1">
    <location>
        <begin position="322"/>
        <end position="346"/>
    </location>
</feature>
<dbReference type="AlphaFoldDB" id="A0A6P8PK49"/>
<dbReference type="RefSeq" id="XP_033784291.1">
    <property type="nucleotide sequence ID" value="XM_033928400.1"/>
</dbReference>
<dbReference type="PANTHER" id="PTHR14343:SF3">
    <property type="entry name" value="SIMILAR TO PREDICTED GENE ICRFP703B1614Q5.5"/>
    <property type="match status" value="1"/>
</dbReference>
<sequence length="661" mass="76409">MNPSLGPLCPDEKYCSVRTELNQPPCDRLQPPHYWALTGCPLLPCHSWSRTSPIPQRCSWAGHCPYLSDVACARFTGSAPRTTNTPVLARREPDGFYYLATIKEETEEERGVFLVEFQRPHPRIEKYQTGLQRTASDDIVQYSDAMRHCIVPGDKVLAPWEPQLTRYGPGTVVLGIEMRDPLRVIEDEEITVSFWNGKRIKVPPGVAVWIPSAVWKRIVERLHLPISSRPKLKEYPHTTTTYIFNEQVPTLPFSMRHVDGLCKYRWPCCFVSPYYGQLNPYFGPQRACCLSTDIGGDTCCYQPKCQHWWPVASTTTKDVKDTKELELDDKPARLSLEPKREADKEATTAGSSHSSSSSSEDCESDKETCLSKSTMVDSAVNTDSSLWEMPRINSSEQVKPDWKYWKRSCPEPNHKKPGSSVSSNCFTDKKSECSISWLDLAPLGPSNQGAMFEAITSAPSRRLTVRDVLSHDNIKTSKGAQAAPVHEKLGESQREQFQREREALEQQRKAKLQQREWERKREEKAEQEYTSTQEQRRKTMSQHLQKEEKKIKERAEKEDRTLKAKQLAQLRRSLQRQTVAREDKEKEKHRQAHLQRVRQKLDEKEFHKHTAEETKERHAQEARRKRVDTHYKLLAEKLHETERQAQTRSGRQRMRARVRSM</sequence>
<feature type="compositionally biased region" description="Basic and acidic residues" evidence="1">
    <location>
        <begin position="485"/>
        <end position="527"/>
    </location>
</feature>
<feature type="compositionally biased region" description="Basic and acidic residues" evidence="1">
    <location>
        <begin position="579"/>
        <end position="588"/>
    </location>
</feature>
<proteinExistence type="predicted"/>
<feature type="compositionally biased region" description="Basic residues" evidence="1">
    <location>
        <begin position="650"/>
        <end position="661"/>
    </location>
</feature>
<feature type="region of interest" description="Disordered" evidence="1">
    <location>
        <begin position="638"/>
        <end position="661"/>
    </location>
</feature>
<dbReference type="PANTHER" id="PTHR14343">
    <property type="entry name" value="VWFA DOMAIN-CONTAINING PROTEIN"/>
    <property type="match status" value="1"/>
</dbReference>
<feature type="domain" description="DUF4537" evidence="2">
    <location>
        <begin position="84"/>
        <end position="221"/>
    </location>
</feature>
<dbReference type="KEGG" id="gsh:117352168"/>
<evidence type="ECO:0000313" key="4">
    <source>
        <dbReference type="RefSeq" id="XP_033784290.1"/>
    </source>
</evidence>
<dbReference type="RefSeq" id="XP_033784293.1">
    <property type="nucleotide sequence ID" value="XM_033928402.1"/>
</dbReference>
<dbReference type="RefSeq" id="XP_033784294.1">
    <property type="nucleotide sequence ID" value="XM_033928403.1"/>
</dbReference>
<gene>
    <name evidence="4 5 6 7" type="primary">C19H11orf16</name>
</gene>
<evidence type="ECO:0000259" key="2">
    <source>
        <dbReference type="Pfam" id="PF15057"/>
    </source>
</evidence>
<evidence type="ECO:0000313" key="7">
    <source>
        <dbReference type="RefSeq" id="XP_033784294.1"/>
    </source>
</evidence>